<proteinExistence type="predicted"/>
<dbReference type="EMBL" id="QPID01000007">
    <property type="protein sequence ID" value="RCU49172.1"/>
    <property type="molecule type" value="Genomic_DNA"/>
</dbReference>
<organism evidence="1 2">
    <name type="scientific">Corallincola holothuriorum</name>
    <dbReference type="NCBI Taxonomy" id="2282215"/>
    <lineage>
        <taxon>Bacteria</taxon>
        <taxon>Pseudomonadati</taxon>
        <taxon>Pseudomonadota</taxon>
        <taxon>Gammaproteobacteria</taxon>
        <taxon>Alteromonadales</taxon>
        <taxon>Psychromonadaceae</taxon>
        <taxon>Corallincola</taxon>
    </lineage>
</organism>
<reference evidence="1 2" key="1">
    <citation type="submission" date="2018-07" db="EMBL/GenBank/DDBJ databases">
        <title>Corallincola holothuriorum sp. nov., a new facultative anaerobe isolated from sea cucumber Apostichopus japonicus.</title>
        <authorList>
            <person name="Xia H."/>
        </authorList>
    </citation>
    <scope>NUCLEOTIDE SEQUENCE [LARGE SCALE GENOMIC DNA]</scope>
    <source>
        <strain evidence="1 2">C4</strain>
    </source>
</reference>
<accession>A0A368NF19</accession>
<sequence>MPDRHNLQVDDSDQILELLRSFNAKVERLERSGFTERFGDKTPEVIAKFDQVHFENLGDGKFNLMGPMTAWVPDYNEDEIDAVVLTYRMLTQNNDRVCLRQLSKIYNAPWFPEGGTKQFNDAREEVNRYLDSAATVGIEDKYFSIRSIMDVIIYGGLAHSKLDKERVYNSWVNSGFMGLFQIEFVAALKFMIVMFTHFKNLNNATIKIVEEHIVEHYPE</sequence>
<keyword evidence="2" id="KW-1185">Reference proteome</keyword>
<gene>
    <name evidence="1" type="ORF">DU002_12520</name>
</gene>
<protein>
    <submittedName>
        <fullName evidence="1">Uncharacterized protein</fullName>
    </submittedName>
</protein>
<name>A0A368NF19_9GAMM</name>
<dbReference type="OrthoDB" id="7067923at2"/>
<dbReference type="RefSeq" id="WP_114338732.1">
    <property type="nucleotide sequence ID" value="NZ_QPID01000007.1"/>
</dbReference>
<dbReference type="Proteomes" id="UP000252558">
    <property type="component" value="Unassembled WGS sequence"/>
</dbReference>
<evidence type="ECO:0000313" key="1">
    <source>
        <dbReference type="EMBL" id="RCU49172.1"/>
    </source>
</evidence>
<comment type="caution">
    <text evidence="1">The sequence shown here is derived from an EMBL/GenBank/DDBJ whole genome shotgun (WGS) entry which is preliminary data.</text>
</comment>
<dbReference type="AlphaFoldDB" id="A0A368NF19"/>
<evidence type="ECO:0000313" key="2">
    <source>
        <dbReference type="Proteomes" id="UP000252558"/>
    </source>
</evidence>